<dbReference type="GO" id="GO:0008270">
    <property type="term" value="F:zinc ion binding"/>
    <property type="evidence" value="ECO:0007669"/>
    <property type="project" value="InterPro"/>
</dbReference>
<dbReference type="GO" id="GO:0003677">
    <property type="term" value="F:DNA binding"/>
    <property type="evidence" value="ECO:0007669"/>
    <property type="project" value="InterPro"/>
</dbReference>
<dbReference type="GO" id="GO:0003700">
    <property type="term" value="F:DNA-binding transcription factor activity"/>
    <property type="evidence" value="ECO:0007669"/>
    <property type="project" value="InterPro"/>
</dbReference>
<feature type="compositionally biased region" description="Polar residues" evidence="2">
    <location>
        <begin position="559"/>
        <end position="573"/>
    </location>
</feature>
<evidence type="ECO:0000259" key="3">
    <source>
        <dbReference type="SMART" id="SM00906"/>
    </source>
</evidence>
<proteinExistence type="predicted"/>
<sequence>MMKTPSQFDSGEAPWERLESPVYSVAISNCQDTGGYHTFREDIEYWGPRTSMSICSLAGIAWVKERVKLKQPDFQATANDFTQNVARMLKLEKQPTKRRKEEPGFDDALRFTKAFFEETPEAALGIVQRSCFESRLRSFYKSSKNEDNFSWFAMRNIIFAYGCRVVSSKTASYSEAQQESWSYFENALSVHTEILCFRTSVMGAQALTLMAYFAEAVSCRMVQYILVATAYRLACGQGLHTRPSPSWKLPEGEKSLRQSVFWAIYCLDKQISCRSGRPSIIDDEEINCNLPNPNGTDGSVSMRYIQAYIKISHLSSITRKMLSKAAGCRQAPQELVDNVLKLDVKLEDLRINLQNQCQIDLPMKLTELPAGLDMRQAISLQFLYYNLVWDIHTTLAHPWFRDIIGLERYSEFQSQIVNSCAIVAETSRAVILDCRLIQIDASCPMSVAYYSPLYAVVNLFIGILHDPSLGSSRTDLYLMDVATGYFARLEYSTDSQWSVPLVKDVAILARSAVETPIGAPSHIHSDVENLPTANSSFSSPEPMSEPATDGNGITRDVRTPSTQNTTVADSNQYLVAKLESE</sequence>
<dbReference type="PANTHER" id="PTHR46910:SF25">
    <property type="entry name" value="ABC-TRANSPORTER-REGULATING TRANSCRIPTION FACTOR"/>
    <property type="match status" value="1"/>
</dbReference>
<dbReference type="HOGENOM" id="CLU_016058_0_1_1"/>
<evidence type="ECO:0000313" key="5">
    <source>
        <dbReference type="Proteomes" id="UP000027920"/>
    </source>
</evidence>
<evidence type="ECO:0000256" key="2">
    <source>
        <dbReference type="SAM" id="MobiDB-lite"/>
    </source>
</evidence>
<dbReference type="GO" id="GO:0006351">
    <property type="term" value="P:DNA-templated transcription"/>
    <property type="evidence" value="ECO:0007669"/>
    <property type="project" value="InterPro"/>
</dbReference>
<dbReference type="RefSeq" id="XP_013258327.1">
    <property type="nucleotide sequence ID" value="XM_013402873.1"/>
</dbReference>
<dbReference type="InterPro" id="IPR007219">
    <property type="entry name" value="XnlR_reg_dom"/>
</dbReference>
<feature type="compositionally biased region" description="Low complexity" evidence="2">
    <location>
        <begin position="535"/>
        <end position="546"/>
    </location>
</feature>
<dbReference type="PANTHER" id="PTHR46910">
    <property type="entry name" value="TRANSCRIPTION FACTOR PDR1"/>
    <property type="match status" value="1"/>
</dbReference>
<accession>A0A072P7N4</accession>
<dbReference type="AlphaFoldDB" id="A0A072P7N4"/>
<evidence type="ECO:0000313" key="4">
    <source>
        <dbReference type="EMBL" id="KEF55737.1"/>
    </source>
</evidence>
<feature type="domain" description="Xylanolytic transcriptional activator regulatory" evidence="3">
    <location>
        <begin position="223"/>
        <end position="297"/>
    </location>
</feature>
<dbReference type="SMART" id="SM00906">
    <property type="entry name" value="Fungal_trans"/>
    <property type="match status" value="1"/>
</dbReference>
<comment type="caution">
    <text evidence="4">The sequence shown here is derived from an EMBL/GenBank/DDBJ whole genome shotgun (WGS) entry which is preliminary data.</text>
</comment>
<keyword evidence="5" id="KW-1185">Reference proteome</keyword>
<dbReference type="Pfam" id="PF04082">
    <property type="entry name" value="Fungal_trans"/>
    <property type="match status" value="1"/>
</dbReference>
<organism evidence="4 5">
    <name type="scientific">Exophiala aquamarina CBS 119918</name>
    <dbReference type="NCBI Taxonomy" id="1182545"/>
    <lineage>
        <taxon>Eukaryota</taxon>
        <taxon>Fungi</taxon>
        <taxon>Dikarya</taxon>
        <taxon>Ascomycota</taxon>
        <taxon>Pezizomycotina</taxon>
        <taxon>Eurotiomycetes</taxon>
        <taxon>Chaetothyriomycetidae</taxon>
        <taxon>Chaetothyriales</taxon>
        <taxon>Herpotrichiellaceae</taxon>
        <taxon>Exophiala</taxon>
    </lineage>
</organism>
<dbReference type="CDD" id="cd12148">
    <property type="entry name" value="fungal_TF_MHR"/>
    <property type="match status" value="1"/>
</dbReference>
<protein>
    <recommendedName>
        <fullName evidence="3">Xylanolytic transcriptional activator regulatory domain-containing protein</fullName>
    </recommendedName>
</protein>
<dbReference type="EMBL" id="AMGV01000007">
    <property type="protein sequence ID" value="KEF55737.1"/>
    <property type="molecule type" value="Genomic_DNA"/>
</dbReference>
<dbReference type="GeneID" id="25283400"/>
<dbReference type="STRING" id="1182545.A0A072P7N4"/>
<evidence type="ECO:0000256" key="1">
    <source>
        <dbReference type="ARBA" id="ARBA00023242"/>
    </source>
</evidence>
<dbReference type="Proteomes" id="UP000027920">
    <property type="component" value="Unassembled WGS sequence"/>
</dbReference>
<dbReference type="VEuPathDB" id="FungiDB:A1O9_08487"/>
<name>A0A072P7N4_9EURO</name>
<dbReference type="InterPro" id="IPR050987">
    <property type="entry name" value="AtrR-like"/>
</dbReference>
<reference evidence="4 5" key="1">
    <citation type="submission" date="2013-03" db="EMBL/GenBank/DDBJ databases">
        <title>The Genome Sequence of Exophiala aquamarina CBS 119918.</title>
        <authorList>
            <consortium name="The Broad Institute Genomics Platform"/>
            <person name="Cuomo C."/>
            <person name="de Hoog S."/>
            <person name="Gorbushina A."/>
            <person name="Walker B."/>
            <person name="Young S.K."/>
            <person name="Zeng Q."/>
            <person name="Gargeya S."/>
            <person name="Fitzgerald M."/>
            <person name="Haas B."/>
            <person name="Abouelleil A."/>
            <person name="Allen A.W."/>
            <person name="Alvarado L."/>
            <person name="Arachchi H.M."/>
            <person name="Berlin A.M."/>
            <person name="Chapman S.B."/>
            <person name="Gainer-Dewar J."/>
            <person name="Goldberg J."/>
            <person name="Griggs A."/>
            <person name="Gujja S."/>
            <person name="Hansen M."/>
            <person name="Howarth C."/>
            <person name="Imamovic A."/>
            <person name="Ireland A."/>
            <person name="Larimer J."/>
            <person name="McCowan C."/>
            <person name="Murphy C."/>
            <person name="Pearson M."/>
            <person name="Poon T.W."/>
            <person name="Priest M."/>
            <person name="Roberts A."/>
            <person name="Saif S."/>
            <person name="Shea T."/>
            <person name="Sisk P."/>
            <person name="Sykes S."/>
            <person name="Wortman J."/>
            <person name="Nusbaum C."/>
            <person name="Birren B."/>
        </authorList>
    </citation>
    <scope>NUCLEOTIDE SEQUENCE [LARGE SCALE GENOMIC DNA]</scope>
    <source>
        <strain evidence="4 5">CBS 119918</strain>
    </source>
</reference>
<dbReference type="OrthoDB" id="39175at2759"/>
<keyword evidence="1" id="KW-0539">Nucleus</keyword>
<gene>
    <name evidence="4" type="ORF">A1O9_08487</name>
</gene>
<feature type="region of interest" description="Disordered" evidence="2">
    <location>
        <begin position="519"/>
        <end position="573"/>
    </location>
</feature>